<proteinExistence type="predicted"/>
<dbReference type="InterPro" id="IPR023210">
    <property type="entry name" value="NADP_OxRdtase_dom"/>
</dbReference>
<evidence type="ECO:0000313" key="4">
    <source>
        <dbReference type="Proteomes" id="UP000235672"/>
    </source>
</evidence>
<evidence type="ECO:0000259" key="2">
    <source>
        <dbReference type="Pfam" id="PF00248"/>
    </source>
</evidence>
<dbReference type="CDD" id="cd19075">
    <property type="entry name" value="AKR_AKR7A1-5"/>
    <property type="match status" value="1"/>
</dbReference>
<gene>
    <name evidence="3" type="ORF">NA56DRAFT_690794</name>
</gene>
<dbReference type="InterPro" id="IPR036812">
    <property type="entry name" value="NAD(P)_OxRdtase_dom_sf"/>
</dbReference>
<evidence type="ECO:0000313" key="3">
    <source>
        <dbReference type="EMBL" id="PMD19088.1"/>
    </source>
</evidence>
<dbReference type="Proteomes" id="UP000235672">
    <property type="component" value="Unassembled WGS sequence"/>
</dbReference>
<dbReference type="PANTHER" id="PTHR43364">
    <property type="entry name" value="NADH-SPECIFIC METHYLGLYOXAL REDUCTASE-RELATED"/>
    <property type="match status" value="1"/>
</dbReference>
<dbReference type="AlphaFoldDB" id="A0A2J6PYI1"/>
<dbReference type="OrthoDB" id="48988at2759"/>
<dbReference type="SUPFAM" id="SSF51430">
    <property type="entry name" value="NAD(P)-linked oxidoreductase"/>
    <property type="match status" value="1"/>
</dbReference>
<dbReference type="Gene3D" id="3.20.20.100">
    <property type="entry name" value="NADP-dependent oxidoreductase domain"/>
    <property type="match status" value="1"/>
</dbReference>
<feature type="domain" description="NADP-dependent oxidoreductase" evidence="2">
    <location>
        <begin position="21"/>
        <end position="304"/>
    </location>
</feature>
<name>A0A2J6PYI1_9HELO</name>
<dbReference type="STRING" id="1745343.A0A2J6PYI1"/>
<evidence type="ECO:0000256" key="1">
    <source>
        <dbReference type="ARBA" id="ARBA00023002"/>
    </source>
</evidence>
<protein>
    <submittedName>
        <fullName evidence="3">Aldo/keto reductase</fullName>
    </submittedName>
</protein>
<dbReference type="GO" id="GO:0016491">
    <property type="term" value="F:oxidoreductase activity"/>
    <property type="evidence" value="ECO:0007669"/>
    <property type="project" value="UniProtKB-KW"/>
</dbReference>
<dbReference type="InterPro" id="IPR050523">
    <property type="entry name" value="AKR_Detox_Biosynth"/>
</dbReference>
<keyword evidence="1" id="KW-0560">Oxidoreductase</keyword>
<dbReference type="Pfam" id="PF00248">
    <property type="entry name" value="Aldo_ket_red"/>
    <property type="match status" value="1"/>
</dbReference>
<keyword evidence="4" id="KW-1185">Reference proteome</keyword>
<organism evidence="3 4">
    <name type="scientific">Hyaloscypha hepaticicola</name>
    <dbReference type="NCBI Taxonomy" id="2082293"/>
    <lineage>
        <taxon>Eukaryota</taxon>
        <taxon>Fungi</taxon>
        <taxon>Dikarya</taxon>
        <taxon>Ascomycota</taxon>
        <taxon>Pezizomycotina</taxon>
        <taxon>Leotiomycetes</taxon>
        <taxon>Helotiales</taxon>
        <taxon>Hyaloscyphaceae</taxon>
        <taxon>Hyaloscypha</taxon>
    </lineage>
</organism>
<dbReference type="EMBL" id="KZ613491">
    <property type="protein sequence ID" value="PMD19088.1"/>
    <property type="molecule type" value="Genomic_DNA"/>
</dbReference>
<accession>A0A2J6PYI1</accession>
<sequence length="328" mass="35746">MASEKSSIPLILGIGALSDDLSVQKDLVEAARQNNIKSLDTARHYSGGRSEQFIGDNGLSSEFRIISKAPMGLVPGGSTKGGIMQQWEESAKALKIDRVSIYLLHTPDIHTPISSTMEGIQALYLAGKFDQFGLSNFTASQVEECHAYAKSHNYILPTIYQSVYSVINRRNESTLFPTLRRLGISIQGYSALASGFLVRTPEAIKAGAGNFSYDTVLGKILHEMYGKPSYLKALEGFGKLAEEAGMSKAGLAYRWKVWNSFLDPGKGDAVVVGASSGKQLNETVKEIEKGPLEGWVVERLEEIWKSVEADAPGNNFETYTKLLKAGLL</sequence>
<dbReference type="PANTHER" id="PTHR43364:SF4">
    <property type="entry name" value="NAD(P)-LINKED OXIDOREDUCTASE SUPERFAMILY PROTEIN"/>
    <property type="match status" value="1"/>
</dbReference>
<reference evidence="3 4" key="1">
    <citation type="submission" date="2016-05" db="EMBL/GenBank/DDBJ databases">
        <title>A degradative enzymes factory behind the ericoid mycorrhizal symbiosis.</title>
        <authorList>
            <consortium name="DOE Joint Genome Institute"/>
            <person name="Martino E."/>
            <person name="Morin E."/>
            <person name="Grelet G."/>
            <person name="Kuo A."/>
            <person name="Kohler A."/>
            <person name="Daghino S."/>
            <person name="Barry K."/>
            <person name="Choi C."/>
            <person name="Cichocki N."/>
            <person name="Clum A."/>
            <person name="Copeland A."/>
            <person name="Hainaut M."/>
            <person name="Haridas S."/>
            <person name="Labutti K."/>
            <person name="Lindquist E."/>
            <person name="Lipzen A."/>
            <person name="Khouja H.-R."/>
            <person name="Murat C."/>
            <person name="Ohm R."/>
            <person name="Olson A."/>
            <person name="Spatafora J."/>
            <person name="Veneault-Fourrey C."/>
            <person name="Henrissat B."/>
            <person name="Grigoriev I."/>
            <person name="Martin F."/>
            <person name="Perotto S."/>
        </authorList>
    </citation>
    <scope>NUCLEOTIDE SEQUENCE [LARGE SCALE GENOMIC DNA]</scope>
    <source>
        <strain evidence="3 4">UAMH 7357</strain>
    </source>
</reference>